<organism evidence="2 3">
    <name type="scientific">Candidatus Iainarchaeum sp</name>
    <dbReference type="NCBI Taxonomy" id="3101447"/>
    <lineage>
        <taxon>Archaea</taxon>
        <taxon>Candidatus Iainarchaeota</taxon>
        <taxon>Candidatus Iainarchaeia</taxon>
        <taxon>Candidatus Iainarchaeales</taxon>
        <taxon>Candidatus Iainarchaeaceae</taxon>
        <taxon>Candidatus Iainarchaeum</taxon>
    </lineage>
</organism>
<dbReference type="PANTHER" id="PTHR43245">
    <property type="entry name" value="BIFUNCTIONAL POLYMYXIN RESISTANCE PROTEIN ARNA"/>
    <property type="match status" value="1"/>
</dbReference>
<name>A0A7J4IW25_9ARCH</name>
<dbReference type="InterPro" id="IPR001509">
    <property type="entry name" value="Epimerase_deHydtase"/>
</dbReference>
<comment type="caution">
    <text evidence="2">The sequence shown here is derived from an EMBL/GenBank/DDBJ whole genome shotgun (WGS) entry which is preliminary data.</text>
</comment>
<dbReference type="InterPro" id="IPR036291">
    <property type="entry name" value="NAD(P)-bd_dom_sf"/>
</dbReference>
<evidence type="ECO:0000313" key="3">
    <source>
        <dbReference type="Proteomes" id="UP000565078"/>
    </source>
</evidence>
<accession>A0A7J4IW25</accession>
<dbReference type="Gene3D" id="3.40.50.720">
    <property type="entry name" value="NAD(P)-binding Rossmann-like Domain"/>
    <property type="match status" value="1"/>
</dbReference>
<dbReference type="InterPro" id="IPR050177">
    <property type="entry name" value="Lipid_A_modif_metabolic_enz"/>
</dbReference>
<dbReference type="SUPFAM" id="SSF51735">
    <property type="entry name" value="NAD(P)-binding Rossmann-fold domains"/>
    <property type="match status" value="1"/>
</dbReference>
<evidence type="ECO:0000259" key="1">
    <source>
        <dbReference type="Pfam" id="PF01370"/>
    </source>
</evidence>
<dbReference type="AlphaFoldDB" id="A0A7J4IW25"/>
<reference evidence="3" key="1">
    <citation type="journal article" date="2020" name="bioRxiv">
        <title>A rank-normalized archaeal taxonomy based on genome phylogeny resolves widespread incomplete and uneven classifications.</title>
        <authorList>
            <person name="Rinke C."/>
            <person name="Chuvochina M."/>
            <person name="Mussig A.J."/>
            <person name="Chaumeil P.-A."/>
            <person name="Waite D.W."/>
            <person name="Whitman W.B."/>
            <person name="Parks D.H."/>
            <person name="Hugenholtz P."/>
        </authorList>
    </citation>
    <scope>NUCLEOTIDE SEQUENCE [LARGE SCALE GENOMIC DNA]</scope>
</reference>
<sequence>MKIAVTGSEGFLGRLIVDALRSRGHEVAECTKGNCDVLNPMQVKKALRGVQAVVHCAAKLDEDGPSTYEVNVKGTENVLEACAQNSINQFIFLSTAGIYGPADGEKSEESEPAPQTIYEKSKLEAERRVLSYQEVFCVTILRPALVLGSNKYWSDIIKTVRKGFPLIGEGNYTWQIACAGDVADAAAFLAGKEESFCETFNVAEKDPMTLREIVELIRKESGMEGRVRTIPVWLGSIIAQVNSLLNFDPILKPAYLKRMLRERKYSIKKLEALGWEPKCSARGEIAKIVKRQSAK</sequence>
<dbReference type="Proteomes" id="UP000565078">
    <property type="component" value="Unassembled WGS sequence"/>
</dbReference>
<protein>
    <submittedName>
        <fullName evidence="2">NAD-dependent epimerase/dehydratase family protein</fullName>
    </submittedName>
</protein>
<proteinExistence type="predicted"/>
<evidence type="ECO:0000313" key="2">
    <source>
        <dbReference type="EMBL" id="HIH09672.1"/>
    </source>
</evidence>
<dbReference type="Pfam" id="PF01370">
    <property type="entry name" value="Epimerase"/>
    <property type="match status" value="1"/>
</dbReference>
<gene>
    <name evidence="2" type="ORF">HA254_03285</name>
</gene>
<feature type="domain" description="NAD-dependent epimerase/dehydratase" evidence="1">
    <location>
        <begin position="3"/>
        <end position="203"/>
    </location>
</feature>
<dbReference type="EMBL" id="DUGC01000053">
    <property type="protein sequence ID" value="HIH09672.1"/>
    <property type="molecule type" value="Genomic_DNA"/>
</dbReference>